<protein>
    <submittedName>
        <fullName evidence="1">Uncharacterized protein</fullName>
    </submittedName>
</protein>
<evidence type="ECO:0000313" key="2">
    <source>
        <dbReference type="Proteomes" id="UP000636960"/>
    </source>
</evidence>
<name>A0A919MT18_9ACTN</name>
<reference evidence="1" key="1">
    <citation type="submission" date="2021-01" db="EMBL/GenBank/DDBJ databases">
        <title>Whole genome shotgun sequence of Actinoplanes rishiriensis NBRC 108556.</title>
        <authorList>
            <person name="Komaki H."/>
            <person name="Tamura T."/>
        </authorList>
    </citation>
    <scope>NUCLEOTIDE SEQUENCE</scope>
    <source>
        <strain evidence="1">NBRC 108556</strain>
    </source>
</reference>
<gene>
    <name evidence="1" type="ORF">Ari01nite_17630</name>
</gene>
<proteinExistence type="predicted"/>
<keyword evidence="2" id="KW-1185">Reference proteome</keyword>
<evidence type="ECO:0000313" key="1">
    <source>
        <dbReference type="EMBL" id="GIE94298.1"/>
    </source>
</evidence>
<sequence>MQQRGEGRRGRVRAGLLRMIPDHAAGSRTVGVRERVGRHLTQGNRWRAVVLIERRSHYNA</sequence>
<accession>A0A919MT18</accession>
<organism evidence="1 2">
    <name type="scientific">Paractinoplanes rishiriensis</name>
    <dbReference type="NCBI Taxonomy" id="1050105"/>
    <lineage>
        <taxon>Bacteria</taxon>
        <taxon>Bacillati</taxon>
        <taxon>Actinomycetota</taxon>
        <taxon>Actinomycetes</taxon>
        <taxon>Micromonosporales</taxon>
        <taxon>Micromonosporaceae</taxon>
        <taxon>Paractinoplanes</taxon>
    </lineage>
</organism>
<dbReference type="EMBL" id="BOMV01000012">
    <property type="protein sequence ID" value="GIE94298.1"/>
    <property type="molecule type" value="Genomic_DNA"/>
</dbReference>
<comment type="caution">
    <text evidence="1">The sequence shown here is derived from an EMBL/GenBank/DDBJ whole genome shotgun (WGS) entry which is preliminary data.</text>
</comment>
<dbReference type="AlphaFoldDB" id="A0A919MT18"/>
<dbReference type="Proteomes" id="UP000636960">
    <property type="component" value="Unassembled WGS sequence"/>
</dbReference>